<dbReference type="EMBL" id="JAELXT010000019">
    <property type="protein sequence ID" value="MBJ6127040.1"/>
    <property type="molecule type" value="Genomic_DNA"/>
</dbReference>
<evidence type="ECO:0000313" key="2">
    <source>
        <dbReference type="Proteomes" id="UP000620670"/>
    </source>
</evidence>
<gene>
    <name evidence="1" type="ORF">JAO75_16685</name>
</gene>
<dbReference type="Proteomes" id="UP000620670">
    <property type="component" value="Unassembled WGS sequence"/>
</dbReference>
<evidence type="ECO:0000313" key="1">
    <source>
        <dbReference type="EMBL" id="MBJ6127040.1"/>
    </source>
</evidence>
<proteinExistence type="predicted"/>
<comment type="caution">
    <text evidence="1">The sequence shown here is derived from an EMBL/GenBank/DDBJ whole genome shotgun (WGS) entry which is preliminary data.</text>
</comment>
<sequence length="129" mass="13712">MDALSFVFELPLVLEAVPDVLPCVLPEVPDWALSVEVPPVVEVPDEPPVLLDAEPDVVELDEPDAPPMVEPEEPPDAPGVMIVELPEEPPEVPPALLPLELPLLVCAIAATLRERVAAATPASKVTRIG</sequence>
<name>A0ABS0Y538_9HYPH</name>
<organism evidence="1 2">
    <name type="scientific">Microvirga splendida</name>
    <dbReference type="NCBI Taxonomy" id="2795727"/>
    <lineage>
        <taxon>Bacteria</taxon>
        <taxon>Pseudomonadati</taxon>
        <taxon>Pseudomonadota</taxon>
        <taxon>Alphaproteobacteria</taxon>
        <taxon>Hyphomicrobiales</taxon>
        <taxon>Methylobacteriaceae</taxon>
        <taxon>Microvirga</taxon>
    </lineage>
</organism>
<accession>A0ABS0Y538</accession>
<keyword evidence="2" id="KW-1185">Reference proteome</keyword>
<protein>
    <submittedName>
        <fullName evidence="1">Uncharacterized protein</fullName>
    </submittedName>
</protein>
<dbReference type="RefSeq" id="WP_210340304.1">
    <property type="nucleotide sequence ID" value="NZ_JAELXT010000019.1"/>
</dbReference>
<reference evidence="2" key="1">
    <citation type="submission" date="2020-12" db="EMBL/GenBank/DDBJ databases">
        <title>Hymenobacter sp.</title>
        <authorList>
            <person name="Kim M.K."/>
        </authorList>
    </citation>
    <scope>NUCLEOTIDE SEQUENCE [LARGE SCALE GENOMIC DNA]</scope>
    <source>
        <strain evidence="2">BT325</strain>
    </source>
</reference>